<comment type="caution">
    <text evidence="1">The sequence shown here is derived from an EMBL/GenBank/DDBJ whole genome shotgun (WGS) entry which is preliminary data.</text>
</comment>
<reference evidence="1" key="1">
    <citation type="journal article" date="2015" name="Nature">
        <title>Complex archaea that bridge the gap between prokaryotes and eukaryotes.</title>
        <authorList>
            <person name="Spang A."/>
            <person name="Saw J.H."/>
            <person name="Jorgensen S.L."/>
            <person name="Zaremba-Niedzwiedzka K."/>
            <person name="Martijn J."/>
            <person name="Lind A.E."/>
            <person name="van Eijk R."/>
            <person name="Schleper C."/>
            <person name="Guy L."/>
            <person name="Ettema T.J."/>
        </authorList>
    </citation>
    <scope>NUCLEOTIDE SEQUENCE</scope>
</reference>
<proteinExistence type="predicted"/>
<organism evidence="1">
    <name type="scientific">marine sediment metagenome</name>
    <dbReference type="NCBI Taxonomy" id="412755"/>
    <lineage>
        <taxon>unclassified sequences</taxon>
        <taxon>metagenomes</taxon>
        <taxon>ecological metagenomes</taxon>
    </lineage>
</organism>
<dbReference type="AlphaFoldDB" id="A0A0F9E554"/>
<protein>
    <submittedName>
        <fullName evidence="1">Uncharacterized protein</fullName>
    </submittedName>
</protein>
<gene>
    <name evidence="1" type="ORF">LCGC14_2196610</name>
</gene>
<evidence type="ECO:0000313" key="1">
    <source>
        <dbReference type="EMBL" id="KKL61311.1"/>
    </source>
</evidence>
<accession>A0A0F9E554</accession>
<dbReference type="EMBL" id="LAZR01028858">
    <property type="protein sequence ID" value="KKL61311.1"/>
    <property type="molecule type" value="Genomic_DNA"/>
</dbReference>
<feature type="non-terminal residue" evidence="1">
    <location>
        <position position="53"/>
    </location>
</feature>
<name>A0A0F9E554_9ZZZZ</name>
<sequence length="53" mass="6137">MGVKNTALVDLLASTLPQLPDQYFEVMWDDPKFHFCRIYQTERMEVDGGTTID</sequence>